<feature type="transmembrane region" description="Helical" evidence="7">
    <location>
        <begin position="58"/>
        <end position="80"/>
    </location>
</feature>
<dbReference type="Gene3D" id="3.30.240.20">
    <property type="entry name" value="bsu07140 like domains"/>
    <property type="match status" value="2"/>
</dbReference>
<reference evidence="11" key="1">
    <citation type="submission" date="2017-02" db="EMBL/GenBank/DDBJ databases">
        <authorList>
            <person name="Varghese N."/>
            <person name="Submissions S."/>
        </authorList>
    </citation>
    <scope>NUCLEOTIDE SEQUENCE [LARGE SCALE GENOMIC DNA]</scope>
    <source>
        <strain evidence="11">DSM 23966</strain>
    </source>
</reference>
<dbReference type="EMBL" id="FUYJ01000008">
    <property type="protein sequence ID" value="SKB04436.1"/>
    <property type="molecule type" value="Genomic_DNA"/>
</dbReference>
<evidence type="ECO:0000256" key="5">
    <source>
        <dbReference type="ARBA" id="ARBA00022989"/>
    </source>
</evidence>
<dbReference type="InterPro" id="IPR023090">
    <property type="entry name" value="UPF0702_alpha/beta_dom_sf"/>
</dbReference>
<evidence type="ECO:0000256" key="4">
    <source>
        <dbReference type="ARBA" id="ARBA00022692"/>
    </source>
</evidence>
<dbReference type="Pfam" id="PF04239">
    <property type="entry name" value="DUF421"/>
    <property type="match status" value="1"/>
</dbReference>
<comment type="subcellular location">
    <subcellularLocation>
        <location evidence="1">Cell membrane</location>
        <topology evidence="1">Multi-pass membrane protein</topology>
    </subcellularLocation>
</comment>
<proteinExistence type="inferred from homology"/>
<dbReference type="PANTHER" id="PTHR34582">
    <property type="entry name" value="UPF0702 TRANSMEMBRANE PROTEIN YCAP"/>
    <property type="match status" value="1"/>
</dbReference>
<evidence type="ECO:0000256" key="6">
    <source>
        <dbReference type="ARBA" id="ARBA00023136"/>
    </source>
</evidence>
<sequence>MEYGLNAAKLAVGILMLIFILRLLGKKELAQITPYDVVYLLVFGGILEESLYDKKITLLHFIFSISVWAVMIYLIERLAMKFNVFRKLLKGSPDQIIGDGKLNMHLISKNQLDMEQLREMLRRQGIFSLREVKDLYVEPSGEFSINQYAQYKPVTAGDMKLNIPEEDPSVLLIDQGKVKHETLQFIDKTEEWLREQLKEKKYPDLKQILYCEWSKTEGFFIRTRQEIIDKK</sequence>
<evidence type="ECO:0000256" key="3">
    <source>
        <dbReference type="ARBA" id="ARBA00022475"/>
    </source>
</evidence>
<organism evidence="10 11">
    <name type="scientific">Sporosarcina newyorkensis</name>
    <dbReference type="NCBI Taxonomy" id="759851"/>
    <lineage>
        <taxon>Bacteria</taxon>
        <taxon>Bacillati</taxon>
        <taxon>Bacillota</taxon>
        <taxon>Bacilli</taxon>
        <taxon>Bacillales</taxon>
        <taxon>Caryophanaceae</taxon>
        <taxon>Sporosarcina</taxon>
    </lineage>
</organism>
<evidence type="ECO:0000259" key="9">
    <source>
        <dbReference type="Pfam" id="PF20730"/>
    </source>
</evidence>
<keyword evidence="11" id="KW-1185">Reference proteome</keyword>
<accession>A0A1T4YRS3</accession>
<protein>
    <submittedName>
        <fullName evidence="10">Uncharacterized membrane protein YcaP, DUF421 family</fullName>
    </submittedName>
</protein>
<dbReference type="AlphaFoldDB" id="A0A1T4YRS3"/>
<feature type="domain" description="YetF C-terminal" evidence="8">
    <location>
        <begin position="81"/>
        <end position="214"/>
    </location>
</feature>
<keyword evidence="4 7" id="KW-0812">Transmembrane</keyword>
<dbReference type="GO" id="GO:0005886">
    <property type="term" value="C:plasma membrane"/>
    <property type="evidence" value="ECO:0007669"/>
    <property type="project" value="UniProtKB-SubCell"/>
</dbReference>
<feature type="transmembrane region" description="Helical" evidence="7">
    <location>
        <begin position="6"/>
        <end position="25"/>
    </location>
</feature>
<evidence type="ECO:0000313" key="10">
    <source>
        <dbReference type="EMBL" id="SKB04436.1"/>
    </source>
</evidence>
<feature type="transmembrane region" description="Helical" evidence="7">
    <location>
        <begin position="32"/>
        <end position="52"/>
    </location>
</feature>
<name>A0A1T4YRS3_9BACL</name>
<comment type="similarity">
    <text evidence="2">Belongs to the UPF0702 family.</text>
</comment>
<dbReference type="Pfam" id="PF20730">
    <property type="entry name" value="YetF_N"/>
    <property type="match status" value="1"/>
</dbReference>
<gene>
    <name evidence="10" type="ORF">SAMN04244570_3410</name>
</gene>
<dbReference type="PANTHER" id="PTHR34582:SF5">
    <property type="entry name" value="UPF0702 TRANSMEMBRANE PROTEIN YETF"/>
    <property type="match status" value="1"/>
</dbReference>
<dbReference type="RefSeq" id="WP_078818425.1">
    <property type="nucleotide sequence ID" value="NZ_FUYJ01000008.1"/>
</dbReference>
<dbReference type="InterPro" id="IPR007353">
    <property type="entry name" value="DUF421"/>
</dbReference>
<keyword evidence="3" id="KW-1003">Cell membrane</keyword>
<evidence type="ECO:0000259" key="8">
    <source>
        <dbReference type="Pfam" id="PF04239"/>
    </source>
</evidence>
<evidence type="ECO:0000256" key="2">
    <source>
        <dbReference type="ARBA" id="ARBA00006448"/>
    </source>
</evidence>
<evidence type="ECO:0000256" key="1">
    <source>
        <dbReference type="ARBA" id="ARBA00004651"/>
    </source>
</evidence>
<keyword evidence="5 7" id="KW-1133">Transmembrane helix</keyword>
<evidence type="ECO:0000256" key="7">
    <source>
        <dbReference type="SAM" id="Phobius"/>
    </source>
</evidence>
<dbReference type="Proteomes" id="UP000190042">
    <property type="component" value="Unassembled WGS sequence"/>
</dbReference>
<evidence type="ECO:0000313" key="11">
    <source>
        <dbReference type="Proteomes" id="UP000190042"/>
    </source>
</evidence>
<dbReference type="InterPro" id="IPR048454">
    <property type="entry name" value="YetF_N"/>
</dbReference>
<feature type="domain" description="YetF-like N-terminal transmembrane" evidence="9">
    <location>
        <begin position="7"/>
        <end position="77"/>
    </location>
</feature>
<keyword evidence="6 7" id="KW-0472">Membrane</keyword>